<evidence type="ECO:0000256" key="1">
    <source>
        <dbReference type="SAM" id="MobiDB-lite"/>
    </source>
</evidence>
<name>A0AAV4D6V4_9GAST</name>
<reference evidence="3 4" key="1">
    <citation type="journal article" date="2021" name="Elife">
        <title>Chloroplast acquisition without the gene transfer in kleptoplastic sea slugs, Plakobranchus ocellatus.</title>
        <authorList>
            <person name="Maeda T."/>
            <person name="Takahashi S."/>
            <person name="Yoshida T."/>
            <person name="Shimamura S."/>
            <person name="Takaki Y."/>
            <person name="Nagai Y."/>
            <person name="Toyoda A."/>
            <person name="Suzuki Y."/>
            <person name="Arimoto A."/>
            <person name="Ishii H."/>
            <person name="Satoh N."/>
            <person name="Nishiyama T."/>
            <person name="Hasebe M."/>
            <person name="Maruyama T."/>
            <person name="Minagawa J."/>
            <person name="Obokata J."/>
            <person name="Shigenobu S."/>
        </authorList>
    </citation>
    <scope>NUCLEOTIDE SEQUENCE [LARGE SCALE GENOMIC DNA]</scope>
</reference>
<feature type="chain" id="PRO_5043696946" evidence="2">
    <location>
        <begin position="17"/>
        <end position="93"/>
    </location>
</feature>
<dbReference type="EMBL" id="BLXT01007525">
    <property type="protein sequence ID" value="GFO39867.1"/>
    <property type="molecule type" value="Genomic_DNA"/>
</dbReference>
<sequence length="93" mass="10478">MVVVGALYICLWPALGSGPVYPAQSPDEAVCRDYWHYSFFFVNTFVDTGRKEQNGGGHDDDDDDDDRGGGGGEQEEEEEEEIVKNDEKNHYRC</sequence>
<feature type="region of interest" description="Disordered" evidence="1">
    <location>
        <begin position="50"/>
        <end position="93"/>
    </location>
</feature>
<feature type="signal peptide" evidence="2">
    <location>
        <begin position="1"/>
        <end position="16"/>
    </location>
</feature>
<evidence type="ECO:0000313" key="4">
    <source>
        <dbReference type="Proteomes" id="UP000735302"/>
    </source>
</evidence>
<dbReference type="Proteomes" id="UP000735302">
    <property type="component" value="Unassembled WGS sequence"/>
</dbReference>
<accession>A0AAV4D6V4</accession>
<organism evidence="3 4">
    <name type="scientific">Plakobranchus ocellatus</name>
    <dbReference type="NCBI Taxonomy" id="259542"/>
    <lineage>
        <taxon>Eukaryota</taxon>
        <taxon>Metazoa</taxon>
        <taxon>Spiralia</taxon>
        <taxon>Lophotrochozoa</taxon>
        <taxon>Mollusca</taxon>
        <taxon>Gastropoda</taxon>
        <taxon>Heterobranchia</taxon>
        <taxon>Euthyneura</taxon>
        <taxon>Panpulmonata</taxon>
        <taxon>Sacoglossa</taxon>
        <taxon>Placobranchoidea</taxon>
        <taxon>Plakobranchidae</taxon>
        <taxon>Plakobranchus</taxon>
    </lineage>
</organism>
<gene>
    <name evidence="3" type="ORF">PoB_006637200</name>
</gene>
<keyword evidence="2" id="KW-0732">Signal</keyword>
<dbReference type="AlphaFoldDB" id="A0AAV4D6V4"/>
<proteinExistence type="predicted"/>
<feature type="compositionally biased region" description="Basic and acidic residues" evidence="1">
    <location>
        <begin position="82"/>
        <end position="93"/>
    </location>
</feature>
<protein>
    <submittedName>
        <fullName evidence="3">Uncharacterized protein</fullName>
    </submittedName>
</protein>
<evidence type="ECO:0000256" key="2">
    <source>
        <dbReference type="SAM" id="SignalP"/>
    </source>
</evidence>
<evidence type="ECO:0000313" key="3">
    <source>
        <dbReference type="EMBL" id="GFO39867.1"/>
    </source>
</evidence>
<keyword evidence="4" id="KW-1185">Reference proteome</keyword>
<comment type="caution">
    <text evidence="3">The sequence shown here is derived from an EMBL/GenBank/DDBJ whole genome shotgun (WGS) entry which is preliminary data.</text>
</comment>